<dbReference type="Gene3D" id="3.40.630.30">
    <property type="match status" value="1"/>
</dbReference>
<dbReference type="Pfam" id="PF00293">
    <property type="entry name" value="NUDIX"/>
    <property type="match status" value="1"/>
</dbReference>
<comment type="similarity">
    <text evidence="3">Belongs to the TsaE family.</text>
</comment>
<evidence type="ECO:0000256" key="3">
    <source>
        <dbReference type="ARBA" id="ARBA00007599"/>
    </source>
</evidence>
<dbReference type="InterPro" id="IPR003442">
    <property type="entry name" value="T6A_TsaE"/>
</dbReference>
<dbReference type="PROSITE" id="PS51186">
    <property type="entry name" value="GNAT"/>
    <property type="match status" value="1"/>
</dbReference>
<dbReference type="InterPro" id="IPR020084">
    <property type="entry name" value="NUDIX_hydrolase_CS"/>
</dbReference>
<dbReference type="RefSeq" id="WP_425573655.1">
    <property type="nucleotide sequence ID" value="NZ_BAAAQR010000001.1"/>
</dbReference>
<evidence type="ECO:0000256" key="13">
    <source>
        <dbReference type="ARBA" id="ARBA00032441"/>
    </source>
</evidence>
<feature type="domain" description="Nudix hydrolase" evidence="15">
    <location>
        <begin position="337"/>
        <end position="468"/>
    </location>
</feature>
<keyword evidence="8" id="KW-0547">Nucleotide-binding</keyword>
<dbReference type="PROSITE" id="PS51462">
    <property type="entry name" value="NUDIX"/>
    <property type="match status" value="1"/>
</dbReference>
<dbReference type="CDD" id="cd04301">
    <property type="entry name" value="NAT_SF"/>
    <property type="match status" value="1"/>
</dbReference>
<name>A0ABP5KWP7_9ACTN</name>
<dbReference type="SUPFAM" id="SSF55729">
    <property type="entry name" value="Acyl-CoA N-acyltransferases (Nat)"/>
    <property type="match status" value="1"/>
</dbReference>
<keyword evidence="7" id="KW-0479">Metal-binding</keyword>
<evidence type="ECO:0000256" key="11">
    <source>
        <dbReference type="ARBA" id="ARBA00022842"/>
    </source>
</evidence>
<dbReference type="Pfam" id="PF02367">
    <property type="entry name" value="TsaE"/>
    <property type="match status" value="1"/>
</dbReference>
<dbReference type="SUPFAM" id="SSF55811">
    <property type="entry name" value="Nudix"/>
    <property type="match status" value="1"/>
</dbReference>
<gene>
    <name evidence="16" type="ORF">GCM10009844_02420</name>
</gene>
<evidence type="ECO:0000256" key="6">
    <source>
        <dbReference type="ARBA" id="ARBA00022694"/>
    </source>
</evidence>
<organism evidence="16 17">
    <name type="scientific">Nocardioides koreensis</name>
    <dbReference type="NCBI Taxonomy" id="433651"/>
    <lineage>
        <taxon>Bacteria</taxon>
        <taxon>Bacillati</taxon>
        <taxon>Actinomycetota</taxon>
        <taxon>Actinomycetes</taxon>
        <taxon>Propionibacteriales</taxon>
        <taxon>Nocardioidaceae</taxon>
        <taxon>Nocardioides</taxon>
    </lineage>
</organism>
<dbReference type="InterPro" id="IPR015797">
    <property type="entry name" value="NUDIX_hydrolase-like_dom_sf"/>
</dbReference>
<evidence type="ECO:0000313" key="16">
    <source>
        <dbReference type="EMBL" id="GAA2136308.1"/>
    </source>
</evidence>
<dbReference type="PROSITE" id="PS00893">
    <property type="entry name" value="NUDIX_BOX"/>
    <property type="match status" value="1"/>
</dbReference>
<comment type="similarity">
    <text evidence="2">Belongs to the Nudix hydrolase family.</text>
</comment>
<dbReference type="NCBIfam" id="TIGR00150">
    <property type="entry name" value="T6A_YjeE"/>
    <property type="match status" value="1"/>
</dbReference>
<evidence type="ECO:0000256" key="1">
    <source>
        <dbReference type="ARBA" id="ARBA00004496"/>
    </source>
</evidence>
<dbReference type="InterPro" id="IPR000182">
    <property type="entry name" value="GNAT_dom"/>
</dbReference>
<dbReference type="Gene3D" id="3.40.50.300">
    <property type="entry name" value="P-loop containing nucleotide triphosphate hydrolases"/>
    <property type="match status" value="1"/>
</dbReference>
<evidence type="ECO:0000256" key="12">
    <source>
        <dbReference type="ARBA" id="ARBA00024908"/>
    </source>
</evidence>
<reference evidence="17" key="1">
    <citation type="journal article" date="2019" name="Int. J. Syst. Evol. Microbiol.">
        <title>The Global Catalogue of Microorganisms (GCM) 10K type strain sequencing project: providing services to taxonomists for standard genome sequencing and annotation.</title>
        <authorList>
            <consortium name="The Broad Institute Genomics Platform"/>
            <consortium name="The Broad Institute Genome Sequencing Center for Infectious Disease"/>
            <person name="Wu L."/>
            <person name="Ma J."/>
        </authorList>
    </citation>
    <scope>NUCLEOTIDE SEQUENCE [LARGE SCALE GENOMIC DNA]</scope>
    <source>
        <strain evidence="17">JCM 16022</strain>
    </source>
</reference>
<keyword evidence="5" id="KW-0963">Cytoplasm</keyword>
<dbReference type="InterPro" id="IPR020476">
    <property type="entry name" value="Nudix_hydrolase"/>
</dbReference>
<evidence type="ECO:0000259" key="14">
    <source>
        <dbReference type="PROSITE" id="PS51186"/>
    </source>
</evidence>
<dbReference type="PANTHER" id="PTHR33540:SF2">
    <property type="entry name" value="TRNA THREONYLCARBAMOYLADENOSINE BIOSYNTHESIS PROTEIN TSAE"/>
    <property type="match status" value="1"/>
</dbReference>
<sequence length="476" mass="51473">MSLEIRHVGPEGAEDVRAVVLPAFEARPPLDPPAAALSESLTELAALLANGAGGLVARFEGEDVGALVLDPKGSTMYLRRFGVLPKAQGHGIAKVLIDAAVDAAHGYDDLTVVTREELPRTRRFWERQGFREIRRSSPNVELRRPLRTFLFDAPDAESMREIGRALAGQLAAGDLVVLSGELGAGKTTFTQGVGQGLEVRGDVTSPTFVIAREHPSLAGGPGLVHVDAYRLGGIEELDDLDLETSLDDSVTVVEWGEGVAEGLAESRLEVRIIRALADEELDSDLDPRRVLMTPIGPRWYEMEVPSSQRPPLAEKLNENLLLDFYRCPESELAELDPSIPLPLSLMVAGHAGGVVMVHNSWRDEWELPGGMIDDGETPREAAQREFLEETGVPAGDVEFVGVGTVQLGHERRIEFVAVYRTVLEGEVDFVPNDEIDELCTWQPGSELPGLSGIDAHLAELAVDPPAPDRPATGEPA</sequence>
<evidence type="ECO:0000256" key="2">
    <source>
        <dbReference type="ARBA" id="ARBA00005582"/>
    </source>
</evidence>
<evidence type="ECO:0000256" key="9">
    <source>
        <dbReference type="ARBA" id="ARBA00022801"/>
    </source>
</evidence>
<evidence type="ECO:0000256" key="4">
    <source>
        <dbReference type="ARBA" id="ARBA00019010"/>
    </source>
</evidence>
<feature type="domain" description="N-acetyltransferase" evidence="14">
    <location>
        <begin position="3"/>
        <end position="147"/>
    </location>
</feature>
<dbReference type="InterPro" id="IPR000086">
    <property type="entry name" value="NUDIX_hydrolase_dom"/>
</dbReference>
<keyword evidence="17" id="KW-1185">Reference proteome</keyword>
<proteinExistence type="inferred from homology"/>
<dbReference type="Pfam" id="PF13508">
    <property type="entry name" value="Acetyltransf_7"/>
    <property type="match status" value="1"/>
</dbReference>
<evidence type="ECO:0000256" key="7">
    <source>
        <dbReference type="ARBA" id="ARBA00022723"/>
    </source>
</evidence>
<dbReference type="InterPro" id="IPR027417">
    <property type="entry name" value="P-loop_NTPase"/>
</dbReference>
<keyword evidence="9" id="KW-0378">Hydrolase</keyword>
<dbReference type="Proteomes" id="UP001501771">
    <property type="component" value="Unassembled WGS sequence"/>
</dbReference>
<dbReference type="PANTHER" id="PTHR33540">
    <property type="entry name" value="TRNA THREONYLCARBAMOYLADENOSINE BIOSYNTHESIS PROTEIN TSAE"/>
    <property type="match status" value="1"/>
</dbReference>
<keyword evidence="10" id="KW-0067">ATP-binding</keyword>
<dbReference type="EMBL" id="BAAAQR010000001">
    <property type="protein sequence ID" value="GAA2136308.1"/>
    <property type="molecule type" value="Genomic_DNA"/>
</dbReference>
<dbReference type="Gene3D" id="3.90.79.10">
    <property type="entry name" value="Nucleoside Triphosphate Pyrophosphohydrolase"/>
    <property type="match status" value="1"/>
</dbReference>
<evidence type="ECO:0000256" key="5">
    <source>
        <dbReference type="ARBA" id="ARBA00022490"/>
    </source>
</evidence>
<evidence type="ECO:0000256" key="8">
    <source>
        <dbReference type="ARBA" id="ARBA00022741"/>
    </source>
</evidence>
<keyword evidence="6" id="KW-0819">tRNA processing</keyword>
<evidence type="ECO:0000259" key="15">
    <source>
        <dbReference type="PROSITE" id="PS51462"/>
    </source>
</evidence>
<comment type="subcellular location">
    <subcellularLocation>
        <location evidence="1">Cytoplasm</location>
    </subcellularLocation>
</comment>
<dbReference type="PRINTS" id="PR00502">
    <property type="entry name" value="NUDIXFAMILY"/>
</dbReference>
<keyword evidence="11" id="KW-0460">Magnesium</keyword>
<comment type="caution">
    <text evidence="16">The sequence shown here is derived from an EMBL/GenBank/DDBJ whole genome shotgun (WGS) entry which is preliminary data.</text>
</comment>
<accession>A0ABP5KWP7</accession>
<dbReference type="InterPro" id="IPR016181">
    <property type="entry name" value="Acyl_CoA_acyltransferase"/>
</dbReference>
<evidence type="ECO:0000313" key="17">
    <source>
        <dbReference type="Proteomes" id="UP001501771"/>
    </source>
</evidence>
<evidence type="ECO:0000256" key="10">
    <source>
        <dbReference type="ARBA" id="ARBA00022840"/>
    </source>
</evidence>
<dbReference type="CDD" id="cd02883">
    <property type="entry name" value="NUDIX_Hydrolase"/>
    <property type="match status" value="1"/>
</dbReference>
<dbReference type="SUPFAM" id="SSF52540">
    <property type="entry name" value="P-loop containing nucleoside triphosphate hydrolases"/>
    <property type="match status" value="1"/>
</dbReference>
<protein>
    <recommendedName>
        <fullName evidence="4">tRNA threonylcarbamoyladenosine biosynthesis protein TsaE</fullName>
    </recommendedName>
    <alternativeName>
        <fullName evidence="13">t(6)A37 threonylcarbamoyladenosine biosynthesis protein TsaE</fullName>
    </alternativeName>
</protein>
<comment type="function">
    <text evidence="12">Required for the formation of a threonylcarbamoyl group on adenosine at position 37 (t(6)A37) in tRNAs that read codons beginning with adenine. Is involved in the transfer of the threonylcarbamoyl moiety of threonylcarbamoyl-AMP (TC-AMP) to the N6 group of A37, together with TsaD and TsaB. TsaE seems to play an indirect role in the t(6)A biosynthesis pathway, possibly in regulating the core enzymatic function of TsaD.</text>
</comment>